<dbReference type="InterPro" id="IPR011053">
    <property type="entry name" value="Single_hybrid_motif"/>
</dbReference>
<evidence type="ECO:0000256" key="1">
    <source>
        <dbReference type="ARBA" id="ARBA00009249"/>
    </source>
</evidence>
<dbReference type="AlphaFoldDB" id="A0A9D2PV63"/>
<keyword evidence="2 3" id="KW-0450">Lipoyl</keyword>
<evidence type="ECO:0000256" key="4">
    <source>
        <dbReference type="PIRSR" id="PIRSR617453-50"/>
    </source>
</evidence>
<dbReference type="PANTHER" id="PTHR11715">
    <property type="entry name" value="GLYCINE CLEAVAGE SYSTEM H PROTEIN"/>
    <property type="match status" value="1"/>
</dbReference>
<dbReference type="PROSITE" id="PS50968">
    <property type="entry name" value="BIOTINYL_LIPOYL"/>
    <property type="match status" value="1"/>
</dbReference>
<dbReference type="GO" id="GO:0009249">
    <property type="term" value="P:protein lipoylation"/>
    <property type="evidence" value="ECO:0007669"/>
    <property type="project" value="TreeGrafter"/>
</dbReference>
<dbReference type="NCBIfam" id="TIGR00527">
    <property type="entry name" value="gcvH"/>
    <property type="match status" value="1"/>
</dbReference>
<comment type="caution">
    <text evidence="6">The sequence shown here is derived from an EMBL/GenBank/DDBJ whole genome shotgun (WGS) entry which is preliminary data.</text>
</comment>
<dbReference type="PANTHER" id="PTHR11715:SF3">
    <property type="entry name" value="GLYCINE CLEAVAGE SYSTEM H PROTEIN-RELATED"/>
    <property type="match status" value="1"/>
</dbReference>
<evidence type="ECO:0000313" key="7">
    <source>
        <dbReference type="Proteomes" id="UP000823863"/>
    </source>
</evidence>
<dbReference type="GO" id="GO:0005960">
    <property type="term" value="C:glycine cleavage complex"/>
    <property type="evidence" value="ECO:0007669"/>
    <property type="project" value="InterPro"/>
</dbReference>
<comment type="similarity">
    <text evidence="1 3">Belongs to the GcvH family.</text>
</comment>
<dbReference type="NCBIfam" id="NF002270">
    <property type="entry name" value="PRK01202.1"/>
    <property type="match status" value="1"/>
</dbReference>
<dbReference type="CDD" id="cd06848">
    <property type="entry name" value="GCS_H"/>
    <property type="match status" value="1"/>
</dbReference>
<gene>
    <name evidence="3 6" type="primary">gcvH</name>
    <name evidence="6" type="ORF">H9931_11510</name>
</gene>
<comment type="function">
    <text evidence="3">The glycine cleavage system catalyzes the degradation of glycine. The H protein shuttles the methylamine group of glycine from the P protein to the T protein.</text>
</comment>
<dbReference type="InterPro" id="IPR002930">
    <property type="entry name" value="GCV_H"/>
</dbReference>
<dbReference type="GO" id="GO:0005829">
    <property type="term" value="C:cytosol"/>
    <property type="evidence" value="ECO:0007669"/>
    <property type="project" value="TreeGrafter"/>
</dbReference>
<reference evidence="6" key="2">
    <citation type="submission" date="2021-04" db="EMBL/GenBank/DDBJ databases">
        <authorList>
            <person name="Gilroy R."/>
        </authorList>
    </citation>
    <scope>NUCLEOTIDE SEQUENCE</scope>
    <source>
        <strain evidence="6">CHK198-12963</strain>
    </source>
</reference>
<reference evidence="6" key="1">
    <citation type="journal article" date="2021" name="PeerJ">
        <title>Extensive microbial diversity within the chicken gut microbiome revealed by metagenomics and culture.</title>
        <authorList>
            <person name="Gilroy R."/>
            <person name="Ravi A."/>
            <person name="Getino M."/>
            <person name="Pursley I."/>
            <person name="Horton D.L."/>
            <person name="Alikhan N.F."/>
            <person name="Baker D."/>
            <person name="Gharbi K."/>
            <person name="Hall N."/>
            <person name="Watson M."/>
            <person name="Adriaenssens E.M."/>
            <person name="Foster-Nyarko E."/>
            <person name="Jarju S."/>
            <person name="Secka A."/>
            <person name="Antonio M."/>
            <person name="Oren A."/>
            <person name="Chaudhuri R.R."/>
            <person name="La Ragione R."/>
            <person name="Hildebrand F."/>
            <person name="Pallen M.J."/>
        </authorList>
    </citation>
    <scope>NUCLEOTIDE SEQUENCE</scope>
    <source>
        <strain evidence="6">CHK198-12963</strain>
    </source>
</reference>
<comment type="subunit">
    <text evidence="3">The glycine cleavage system is composed of four proteins: P, T, L and H.</text>
</comment>
<dbReference type="InterPro" id="IPR000089">
    <property type="entry name" value="Biotin_lipoyl"/>
</dbReference>
<dbReference type="Gene3D" id="2.40.50.100">
    <property type="match status" value="1"/>
</dbReference>
<dbReference type="Proteomes" id="UP000823863">
    <property type="component" value="Unassembled WGS sequence"/>
</dbReference>
<accession>A0A9D2PV63</accession>
<protein>
    <recommendedName>
        <fullName evidence="3">Glycine cleavage system H protein</fullName>
    </recommendedName>
</protein>
<name>A0A9D2PV63_9FIRM</name>
<evidence type="ECO:0000256" key="3">
    <source>
        <dbReference type="HAMAP-Rule" id="MF_00272"/>
    </source>
</evidence>
<sequence length="127" mass="13916">MNIPKNLKYTKSHEWILMNEDSTASIGLTDYAQDALGDLVFVNLPEPEDELTAGEAFADVESVKAVSDVYSPVDGKVLTVNEDLLDSPESINSDPYGAWLITAGEITGTEELLTPEEYEAFLETLDD</sequence>
<dbReference type="HAMAP" id="MF_00272">
    <property type="entry name" value="GcvH"/>
    <property type="match status" value="1"/>
</dbReference>
<comment type="cofactor">
    <cofactor evidence="3">
        <name>(R)-lipoate</name>
        <dbReference type="ChEBI" id="CHEBI:83088"/>
    </cofactor>
    <text evidence="3">Binds 1 lipoyl cofactor covalently.</text>
</comment>
<dbReference type="EMBL" id="DWWB01000064">
    <property type="protein sequence ID" value="HJC67321.1"/>
    <property type="molecule type" value="Genomic_DNA"/>
</dbReference>
<evidence type="ECO:0000256" key="2">
    <source>
        <dbReference type="ARBA" id="ARBA00022823"/>
    </source>
</evidence>
<evidence type="ECO:0000313" key="6">
    <source>
        <dbReference type="EMBL" id="HJC67321.1"/>
    </source>
</evidence>
<feature type="modified residue" description="N6-lipoyllysine" evidence="3 4">
    <location>
        <position position="64"/>
    </location>
</feature>
<feature type="domain" description="Lipoyl-binding" evidence="5">
    <location>
        <begin position="23"/>
        <end position="104"/>
    </location>
</feature>
<dbReference type="SUPFAM" id="SSF51230">
    <property type="entry name" value="Single hybrid motif"/>
    <property type="match status" value="1"/>
</dbReference>
<dbReference type="InterPro" id="IPR017453">
    <property type="entry name" value="GCV_H_sub"/>
</dbReference>
<dbReference type="InterPro" id="IPR033753">
    <property type="entry name" value="GCV_H/Fam206"/>
</dbReference>
<proteinExistence type="inferred from homology"/>
<organism evidence="6 7">
    <name type="scientific">Candidatus Enterocloster excrementigallinarum</name>
    <dbReference type="NCBI Taxonomy" id="2838558"/>
    <lineage>
        <taxon>Bacteria</taxon>
        <taxon>Bacillati</taxon>
        <taxon>Bacillota</taxon>
        <taxon>Clostridia</taxon>
        <taxon>Lachnospirales</taxon>
        <taxon>Lachnospiraceae</taxon>
        <taxon>Enterocloster</taxon>
    </lineage>
</organism>
<dbReference type="Pfam" id="PF01597">
    <property type="entry name" value="GCV_H"/>
    <property type="match status" value="1"/>
</dbReference>
<dbReference type="GO" id="GO:0019464">
    <property type="term" value="P:glycine decarboxylation via glycine cleavage system"/>
    <property type="evidence" value="ECO:0007669"/>
    <property type="project" value="UniProtKB-UniRule"/>
</dbReference>
<evidence type="ECO:0000259" key="5">
    <source>
        <dbReference type="PROSITE" id="PS50968"/>
    </source>
</evidence>